<keyword evidence="3" id="KW-1185">Reference proteome</keyword>
<dbReference type="InterPro" id="IPR015943">
    <property type="entry name" value="WD40/YVTN_repeat-like_dom_sf"/>
</dbReference>
<feature type="region of interest" description="Disordered" evidence="1">
    <location>
        <begin position="322"/>
        <end position="346"/>
    </location>
</feature>
<dbReference type="InterPro" id="IPR036322">
    <property type="entry name" value="WD40_repeat_dom_sf"/>
</dbReference>
<dbReference type="PANTHER" id="PTHR44499">
    <property type="entry name" value="JOUBERIN"/>
    <property type="match status" value="1"/>
</dbReference>
<dbReference type="SUPFAM" id="SSF50978">
    <property type="entry name" value="WD40 repeat-like"/>
    <property type="match status" value="1"/>
</dbReference>
<proteinExistence type="predicted"/>
<evidence type="ECO:0000256" key="1">
    <source>
        <dbReference type="SAM" id="MobiDB-lite"/>
    </source>
</evidence>
<protein>
    <submittedName>
        <fullName evidence="2">Uncharacterized protein</fullName>
    </submittedName>
</protein>
<gene>
    <name evidence="2" type="ORF">PGLA1383_LOCUS57791</name>
</gene>
<dbReference type="SMART" id="SM00320">
    <property type="entry name" value="WD40"/>
    <property type="match status" value="3"/>
</dbReference>
<feature type="region of interest" description="Disordered" evidence="1">
    <location>
        <begin position="632"/>
        <end position="657"/>
    </location>
</feature>
<accession>A0A813I0H6</accession>
<feature type="region of interest" description="Disordered" evidence="1">
    <location>
        <begin position="766"/>
        <end position="800"/>
    </location>
</feature>
<dbReference type="GO" id="GO:0036064">
    <property type="term" value="C:ciliary basal body"/>
    <property type="evidence" value="ECO:0007669"/>
    <property type="project" value="TreeGrafter"/>
</dbReference>
<dbReference type="Proteomes" id="UP000654075">
    <property type="component" value="Unassembled WGS sequence"/>
</dbReference>
<dbReference type="AlphaFoldDB" id="A0A813I0H6"/>
<evidence type="ECO:0000313" key="3">
    <source>
        <dbReference type="Proteomes" id="UP000654075"/>
    </source>
</evidence>
<evidence type="ECO:0000313" key="2">
    <source>
        <dbReference type="EMBL" id="CAE8643449.1"/>
    </source>
</evidence>
<dbReference type="InterPro" id="IPR052803">
    <property type="entry name" value="Cilium-Associated_Jouberin"/>
</dbReference>
<organism evidence="2 3">
    <name type="scientific">Polarella glacialis</name>
    <name type="common">Dinoflagellate</name>
    <dbReference type="NCBI Taxonomy" id="89957"/>
    <lineage>
        <taxon>Eukaryota</taxon>
        <taxon>Sar</taxon>
        <taxon>Alveolata</taxon>
        <taxon>Dinophyceae</taxon>
        <taxon>Suessiales</taxon>
        <taxon>Suessiaceae</taxon>
        <taxon>Polarella</taxon>
    </lineage>
</organism>
<reference evidence="2" key="1">
    <citation type="submission" date="2021-02" db="EMBL/GenBank/DDBJ databases">
        <authorList>
            <person name="Dougan E. K."/>
            <person name="Rhodes N."/>
            <person name="Thang M."/>
            <person name="Chan C."/>
        </authorList>
    </citation>
    <scope>NUCLEOTIDE SEQUENCE</scope>
</reference>
<dbReference type="OrthoDB" id="430384at2759"/>
<dbReference type="Gene3D" id="2.130.10.10">
    <property type="entry name" value="YVTN repeat-like/Quinoprotein amine dehydrogenase"/>
    <property type="match status" value="2"/>
</dbReference>
<name>A0A813I0H6_POLGL</name>
<feature type="compositionally biased region" description="Basic and acidic residues" evidence="1">
    <location>
        <begin position="771"/>
        <end position="794"/>
    </location>
</feature>
<sequence length="903" mass="98146">MACADGLGLLDEEDGQPAVVREYLGAGHGDQELRPGMLASALLYLTGRSSGRREPWPAALEVSLSLPKTMIELDKAAEVHSKLNDSYSRLSRVTLDSHGGVHVASAIEPAEDPGQKGTEELLGKLAPHNLRHDDQPCALPDSLLWQIPAGKGGASRLALSPSGRLLAAAVSRGGGASELRVFSLATSRLHATCAPGHDALVYDLCWHAFPGRTGANAHPLLISCGGDGVVLIFEVPEDLQLAGPNAPQLRPQAKLNLPSHVYSVRPHPSLSADPRRLVLMCGGHGFGLMLCEVARLWKQDASGHGGSWIATTPHVQKQVSYEVSSFRPGAASPEANRNPEHPPDASCSDNLYVTDAAGHVMLFQVRFDAALEAGRGGVRATLVRSYAAPELSGTPIYGMEVVTQQLVRGRRLGTVQLSMVDDWALLFSRDHIVRLASLQRGVLKIELEMSGLECGSYPVMGAMSPDGAYVASGSETGELLMWSAADGSQLPAASVPQVRLAGPMMDVVWSERHHLVACCALDEQAPPLLVFVGGDPDAQLPPQLWELSPQLCHIDQRHFAMRQASTTLKSLDREELAFAFPSSITPAATTNNKWASQWLNADERAPQKRCRCAPIPDFARIRAQRLPLMRSGRKDLQRQPMSSGTADSHMPNGFDSQLAHDSEHTELRMKENILLQLLDRKAKMLQCKLGLVALTTEHRDGRYGKPLCLCPPLPLQEFHSVVWLDKRLRFADGNLDRKYNTPKEVGIHLASNTTAQDDVCASADDTPTISELKRRQPKPSEPKWWERPAARAGEKSNAAQQRLSDSATFTGFYKQRAVAGCSAMMRTASGDYCELPIQAAQILASSTYGELTRPHGAADFCSEVTWRLQLRPLSPVLPSIPDVPWRRSRLPTDSCLCWLSIAS</sequence>
<dbReference type="GO" id="GO:0044458">
    <property type="term" value="P:motile cilium assembly"/>
    <property type="evidence" value="ECO:0007669"/>
    <property type="project" value="TreeGrafter"/>
</dbReference>
<dbReference type="InterPro" id="IPR001680">
    <property type="entry name" value="WD40_rpt"/>
</dbReference>
<dbReference type="PANTHER" id="PTHR44499:SF1">
    <property type="entry name" value="JOUBERIN"/>
    <property type="match status" value="1"/>
</dbReference>
<comment type="caution">
    <text evidence="2">The sequence shown here is derived from an EMBL/GenBank/DDBJ whole genome shotgun (WGS) entry which is preliminary data.</text>
</comment>
<dbReference type="EMBL" id="CAJNNV010033360">
    <property type="protein sequence ID" value="CAE8643449.1"/>
    <property type="molecule type" value="Genomic_DNA"/>
</dbReference>